<dbReference type="GO" id="GO:0043565">
    <property type="term" value="F:sequence-specific DNA binding"/>
    <property type="evidence" value="ECO:0007669"/>
    <property type="project" value="InterPro"/>
</dbReference>
<dbReference type="Pfam" id="PF02311">
    <property type="entry name" value="AraC_binding"/>
    <property type="match status" value="1"/>
</dbReference>
<dbReference type="InterPro" id="IPR037923">
    <property type="entry name" value="HTH-like"/>
</dbReference>
<proteinExistence type="predicted"/>
<dbReference type="PROSITE" id="PS01124">
    <property type="entry name" value="HTH_ARAC_FAMILY_2"/>
    <property type="match status" value="1"/>
</dbReference>
<dbReference type="InterPro" id="IPR050204">
    <property type="entry name" value="AraC_XylS_family_regulators"/>
</dbReference>
<comment type="caution">
    <text evidence="6">The sequence shown here is derived from an EMBL/GenBank/DDBJ whole genome shotgun (WGS) entry which is preliminary data.</text>
</comment>
<evidence type="ECO:0000313" key="7">
    <source>
        <dbReference type="Proteomes" id="UP001165124"/>
    </source>
</evidence>
<evidence type="ECO:0000259" key="5">
    <source>
        <dbReference type="PROSITE" id="PS01124"/>
    </source>
</evidence>
<keyword evidence="4" id="KW-0804">Transcription</keyword>
<dbReference type="SUPFAM" id="SSF51215">
    <property type="entry name" value="Regulatory protein AraC"/>
    <property type="match status" value="1"/>
</dbReference>
<dbReference type="PROSITE" id="PS00041">
    <property type="entry name" value="HTH_ARAC_FAMILY_1"/>
    <property type="match status" value="1"/>
</dbReference>
<feature type="domain" description="HTH araC/xylS-type" evidence="5">
    <location>
        <begin position="173"/>
        <end position="270"/>
    </location>
</feature>
<protein>
    <submittedName>
        <fullName evidence="6">AraC family transcriptional regulator</fullName>
    </submittedName>
</protein>
<dbReference type="InterPro" id="IPR003313">
    <property type="entry name" value="AraC-bd"/>
</dbReference>
<dbReference type="SUPFAM" id="SSF46689">
    <property type="entry name" value="Homeodomain-like"/>
    <property type="match status" value="2"/>
</dbReference>
<dbReference type="PANTHER" id="PTHR46796:SF2">
    <property type="entry name" value="TRANSCRIPTIONAL REGULATORY PROTEIN"/>
    <property type="match status" value="1"/>
</dbReference>
<dbReference type="RefSeq" id="WP_067912589.1">
    <property type="nucleotide sequence ID" value="NZ_BSRZ01000014.1"/>
</dbReference>
<evidence type="ECO:0000313" key="6">
    <source>
        <dbReference type="EMBL" id="GLW66419.1"/>
    </source>
</evidence>
<dbReference type="Gene3D" id="1.10.10.60">
    <property type="entry name" value="Homeodomain-like"/>
    <property type="match status" value="2"/>
</dbReference>
<keyword evidence="7" id="KW-1185">Reference proteome</keyword>
<evidence type="ECO:0000256" key="4">
    <source>
        <dbReference type="ARBA" id="ARBA00023163"/>
    </source>
</evidence>
<keyword evidence="1" id="KW-0805">Transcription regulation</keyword>
<name>A0A9W6PXV9_9ACTN</name>
<dbReference type="GO" id="GO:0003700">
    <property type="term" value="F:DNA-binding transcription factor activity"/>
    <property type="evidence" value="ECO:0007669"/>
    <property type="project" value="InterPro"/>
</dbReference>
<gene>
    <name evidence="6" type="ORF">Arub01_46630</name>
</gene>
<evidence type="ECO:0000256" key="1">
    <source>
        <dbReference type="ARBA" id="ARBA00023015"/>
    </source>
</evidence>
<dbReference type="AlphaFoldDB" id="A0A9W6PXV9"/>
<organism evidence="6 7">
    <name type="scientific">Actinomadura rubrobrunea</name>
    <dbReference type="NCBI Taxonomy" id="115335"/>
    <lineage>
        <taxon>Bacteria</taxon>
        <taxon>Bacillati</taxon>
        <taxon>Actinomycetota</taxon>
        <taxon>Actinomycetes</taxon>
        <taxon>Streptosporangiales</taxon>
        <taxon>Thermomonosporaceae</taxon>
        <taxon>Actinomadura</taxon>
    </lineage>
</organism>
<dbReference type="InterPro" id="IPR009057">
    <property type="entry name" value="Homeodomain-like_sf"/>
</dbReference>
<keyword evidence="2" id="KW-0238">DNA-binding</keyword>
<dbReference type="InterPro" id="IPR018060">
    <property type="entry name" value="HTH_AraC"/>
</dbReference>
<dbReference type="Proteomes" id="UP001165124">
    <property type="component" value="Unassembled WGS sequence"/>
</dbReference>
<sequence>MRGEQSDTDRVRHQYAPGDSDVRLVTASFRTHHFVPHAHSEYAIAAIGRGVEAVRYRGADERTGVGDLLLLDAEVVHAGRPAVPQGWDYRVFYVPPELLAEIAGRRPAFPAATPRDPELAARLIRVHRLLGEPSTSPLQACEELHQVLTHVVARHAEREPPQPPKSTWPTAVRRIQDYLAADIRRTPSLAELAEAAGMSRFKLLRAFRAVTGVTPHGYLLALRLRHAQQLLTAGHSVARAAADSGFYDQAHLHRHFRRTFGAPPGRFARA</sequence>
<accession>A0A9W6PXV9</accession>
<dbReference type="EMBL" id="BSRZ01000014">
    <property type="protein sequence ID" value="GLW66419.1"/>
    <property type="molecule type" value="Genomic_DNA"/>
</dbReference>
<evidence type="ECO:0000256" key="2">
    <source>
        <dbReference type="ARBA" id="ARBA00023125"/>
    </source>
</evidence>
<keyword evidence="3" id="KW-0010">Activator</keyword>
<evidence type="ECO:0000256" key="3">
    <source>
        <dbReference type="ARBA" id="ARBA00023159"/>
    </source>
</evidence>
<dbReference type="InterPro" id="IPR018062">
    <property type="entry name" value="HTH_AraC-typ_CS"/>
</dbReference>
<dbReference type="SMART" id="SM00342">
    <property type="entry name" value="HTH_ARAC"/>
    <property type="match status" value="1"/>
</dbReference>
<dbReference type="Pfam" id="PF12833">
    <property type="entry name" value="HTH_18"/>
    <property type="match status" value="1"/>
</dbReference>
<dbReference type="PANTHER" id="PTHR46796">
    <property type="entry name" value="HTH-TYPE TRANSCRIPTIONAL ACTIVATOR RHAS-RELATED"/>
    <property type="match status" value="1"/>
</dbReference>
<reference evidence="6" key="1">
    <citation type="submission" date="2023-02" db="EMBL/GenBank/DDBJ databases">
        <title>Actinomadura rubrobrunea NBRC 14622.</title>
        <authorList>
            <person name="Ichikawa N."/>
            <person name="Sato H."/>
            <person name="Tonouchi N."/>
        </authorList>
    </citation>
    <scope>NUCLEOTIDE SEQUENCE</scope>
    <source>
        <strain evidence="6">NBRC 14622</strain>
    </source>
</reference>